<dbReference type="Gene3D" id="3.40.50.300">
    <property type="entry name" value="P-loop containing nucleotide triphosphate hydrolases"/>
    <property type="match status" value="1"/>
</dbReference>
<accession>A0A1G5R3Q6</accession>
<dbReference type="Proteomes" id="UP000199648">
    <property type="component" value="Unassembled WGS sequence"/>
</dbReference>
<dbReference type="GO" id="GO:0016887">
    <property type="term" value="F:ATP hydrolysis activity"/>
    <property type="evidence" value="ECO:0007669"/>
    <property type="project" value="InterPro"/>
</dbReference>
<name>A0A1G5R3Q6_9GAMM</name>
<dbReference type="CDD" id="cd03230">
    <property type="entry name" value="ABC_DR_subfamily_A"/>
    <property type="match status" value="1"/>
</dbReference>
<evidence type="ECO:0000313" key="5">
    <source>
        <dbReference type="EMBL" id="SCZ68488.1"/>
    </source>
</evidence>
<dbReference type="PROSITE" id="PS00211">
    <property type="entry name" value="ABC_TRANSPORTER_1"/>
    <property type="match status" value="1"/>
</dbReference>
<evidence type="ECO:0000259" key="4">
    <source>
        <dbReference type="PROSITE" id="PS50893"/>
    </source>
</evidence>
<dbReference type="InterPro" id="IPR017871">
    <property type="entry name" value="ABC_transporter-like_CS"/>
</dbReference>
<feature type="domain" description="ABC transporter" evidence="4">
    <location>
        <begin position="6"/>
        <end position="233"/>
    </location>
</feature>
<keyword evidence="2" id="KW-0547">Nucleotide-binding</keyword>
<dbReference type="Pfam" id="PF00005">
    <property type="entry name" value="ABC_tran"/>
    <property type="match status" value="1"/>
</dbReference>
<reference evidence="5 6" key="1">
    <citation type="submission" date="2016-10" db="EMBL/GenBank/DDBJ databases">
        <authorList>
            <person name="de Groot N.N."/>
        </authorList>
    </citation>
    <scope>NUCLEOTIDE SEQUENCE [LARGE SCALE GENOMIC DNA]</scope>
    <source>
        <strain evidence="5 6">HLD2</strain>
    </source>
</reference>
<dbReference type="InterPro" id="IPR027417">
    <property type="entry name" value="P-loop_NTPase"/>
</dbReference>
<dbReference type="PROSITE" id="PS50893">
    <property type="entry name" value="ABC_TRANSPORTER_2"/>
    <property type="match status" value="1"/>
</dbReference>
<dbReference type="AlphaFoldDB" id="A0A1G5R3Q6"/>
<dbReference type="OrthoDB" id="9781337at2"/>
<sequence>MSTPAVRLQDVHKHYGSLRALDGLSLEVGAGEVLGLLGHNGAGKSTTIKLILGLIEATGGEVQVLGRSPCGQDNQKLRMMLGYLPESVRFYEQLSGREVLDYFARLKGVDRKQVGRLFEQVGLAHAADRRVKTYSKGMRQRLGLAQALLGQPKLLLLDEPTVGLDPLATREFYQRVDELRRQGTTVILCSHVLPGIEEHIDRAVILAEGKLRAAGSVAELRRQAELPLTIEVHGHWSDGAWNDVAGQYTVNQI</sequence>
<gene>
    <name evidence="5" type="ORF">SAMN03097708_03341</name>
</gene>
<dbReference type="PANTHER" id="PTHR42939">
    <property type="entry name" value="ABC TRANSPORTER ATP-BINDING PROTEIN ALBC-RELATED"/>
    <property type="match status" value="1"/>
</dbReference>
<dbReference type="GO" id="GO:0005524">
    <property type="term" value="F:ATP binding"/>
    <property type="evidence" value="ECO:0007669"/>
    <property type="project" value="UniProtKB-KW"/>
</dbReference>
<evidence type="ECO:0000256" key="2">
    <source>
        <dbReference type="ARBA" id="ARBA00022741"/>
    </source>
</evidence>
<dbReference type="SUPFAM" id="SSF52540">
    <property type="entry name" value="P-loop containing nucleoside triphosphate hydrolases"/>
    <property type="match status" value="1"/>
</dbReference>
<dbReference type="STRING" id="415747.SAMN03097708_03341"/>
<dbReference type="SMART" id="SM00382">
    <property type="entry name" value="AAA"/>
    <property type="match status" value="1"/>
</dbReference>
<keyword evidence="3 5" id="KW-0067">ATP-binding</keyword>
<dbReference type="InterPro" id="IPR003439">
    <property type="entry name" value="ABC_transporter-like_ATP-bd"/>
</dbReference>
<feature type="non-terminal residue" evidence="5">
    <location>
        <position position="253"/>
    </location>
</feature>
<dbReference type="RefSeq" id="WP_092999406.1">
    <property type="nucleotide sequence ID" value="NZ_FMWD01000027.1"/>
</dbReference>
<organism evidence="5 6">
    <name type="scientific">Thiohalomonas denitrificans</name>
    <dbReference type="NCBI Taxonomy" id="415747"/>
    <lineage>
        <taxon>Bacteria</taxon>
        <taxon>Pseudomonadati</taxon>
        <taxon>Pseudomonadota</taxon>
        <taxon>Gammaproteobacteria</taxon>
        <taxon>Thiohalomonadales</taxon>
        <taxon>Thiohalomonadaceae</taxon>
        <taxon>Thiohalomonas</taxon>
    </lineage>
</organism>
<protein>
    <submittedName>
        <fullName evidence="5">Cu-processing system ATP-binding protein</fullName>
    </submittedName>
</protein>
<keyword evidence="6" id="KW-1185">Reference proteome</keyword>
<dbReference type="PANTHER" id="PTHR42939:SF1">
    <property type="entry name" value="ABC TRANSPORTER ATP-BINDING PROTEIN ALBC-RELATED"/>
    <property type="match status" value="1"/>
</dbReference>
<dbReference type="InterPro" id="IPR003593">
    <property type="entry name" value="AAA+_ATPase"/>
</dbReference>
<dbReference type="InterPro" id="IPR051782">
    <property type="entry name" value="ABC_Transporter_VariousFunc"/>
</dbReference>
<keyword evidence="1" id="KW-0813">Transport</keyword>
<evidence type="ECO:0000313" key="6">
    <source>
        <dbReference type="Proteomes" id="UP000199648"/>
    </source>
</evidence>
<proteinExistence type="predicted"/>
<dbReference type="EMBL" id="FMWD01000027">
    <property type="protein sequence ID" value="SCZ68488.1"/>
    <property type="molecule type" value="Genomic_DNA"/>
</dbReference>
<evidence type="ECO:0000256" key="3">
    <source>
        <dbReference type="ARBA" id="ARBA00022840"/>
    </source>
</evidence>
<evidence type="ECO:0000256" key="1">
    <source>
        <dbReference type="ARBA" id="ARBA00022448"/>
    </source>
</evidence>